<gene>
    <name evidence="1" type="ORF">SDC9_122733</name>
</gene>
<reference evidence="1" key="1">
    <citation type="submission" date="2019-08" db="EMBL/GenBank/DDBJ databases">
        <authorList>
            <person name="Kucharzyk K."/>
            <person name="Murdoch R.W."/>
            <person name="Higgins S."/>
            <person name="Loffler F."/>
        </authorList>
    </citation>
    <scope>NUCLEOTIDE SEQUENCE</scope>
</reference>
<protein>
    <submittedName>
        <fullName evidence="1">Uncharacterized protein</fullName>
    </submittedName>
</protein>
<dbReference type="EMBL" id="VSSQ01026826">
    <property type="protein sequence ID" value="MPM75739.1"/>
    <property type="molecule type" value="Genomic_DNA"/>
</dbReference>
<evidence type="ECO:0000313" key="1">
    <source>
        <dbReference type="EMBL" id="MPM75739.1"/>
    </source>
</evidence>
<comment type="caution">
    <text evidence="1">The sequence shown here is derived from an EMBL/GenBank/DDBJ whole genome shotgun (WGS) entry which is preliminary data.</text>
</comment>
<accession>A0A645CFH8</accession>
<proteinExistence type="predicted"/>
<name>A0A645CFH8_9ZZZZ</name>
<organism evidence="1">
    <name type="scientific">bioreactor metagenome</name>
    <dbReference type="NCBI Taxonomy" id="1076179"/>
    <lineage>
        <taxon>unclassified sequences</taxon>
        <taxon>metagenomes</taxon>
        <taxon>ecological metagenomes</taxon>
    </lineage>
</organism>
<sequence length="113" mass="12717">MLPPLSHAGHGNYALAQLGDLRGPYRPGDFPENGEFIAIRRRQRFDDFACVVCAFIHHCQKDAGNGEFWVDLPLYTGDGFEKQFQSLCGQVFGLHGDENGVRRCKRIDGEHPQ</sequence>
<dbReference type="AlphaFoldDB" id="A0A645CFH8"/>